<geneLocation type="plasmid" evidence="2 3">
    <name>p1unnamed</name>
</geneLocation>
<keyword evidence="2" id="KW-0614">Plasmid</keyword>
<evidence type="ECO:0000313" key="2">
    <source>
        <dbReference type="EMBL" id="UQS86222.1"/>
    </source>
</evidence>
<keyword evidence="1" id="KW-0472">Membrane</keyword>
<evidence type="ECO:0000313" key="3">
    <source>
        <dbReference type="Proteomes" id="UP000831181"/>
    </source>
</evidence>
<dbReference type="RefSeq" id="WP_260116031.1">
    <property type="nucleotide sequence ID" value="NZ_CP093360.1"/>
</dbReference>
<gene>
    <name evidence="2" type="ORF">MOO44_00860</name>
</gene>
<feature type="transmembrane region" description="Helical" evidence="1">
    <location>
        <begin position="16"/>
        <end position="36"/>
    </location>
</feature>
<feature type="transmembrane region" description="Helical" evidence="1">
    <location>
        <begin position="221"/>
        <end position="241"/>
    </location>
</feature>
<protein>
    <submittedName>
        <fullName evidence="2">Lantibiotic ABC transporter permease</fullName>
    </submittedName>
</protein>
<feature type="transmembrane region" description="Helical" evidence="1">
    <location>
        <begin position="168"/>
        <end position="188"/>
    </location>
</feature>
<dbReference type="KEGG" id="lbe:MOO44_00860"/>
<keyword evidence="1" id="KW-0812">Transmembrane</keyword>
<dbReference type="Proteomes" id="UP000831181">
    <property type="component" value="Plasmid p1unnamed"/>
</dbReference>
<dbReference type="AlphaFoldDB" id="A0A976X568"/>
<reference evidence="2" key="1">
    <citation type="journal article" date="2022" name="Int. J. Syst. Evol. Microbiol.">
        <title>Apilactobacillus apisilvae sp. nov., Nicolia spurrieriana gen. nov. sp. nov., Bombilactobacillus folatiphilus sp. nov. and Bombilactobacillus thymidiniphilus sp. nov., four new lactic acid bacterial isolates from stingless bees Tetragonula carbonaria and Austroplebeia australis.</title>
        <authorList>
            <person name="Oliphant S.A."/>
            <person name="Watson-Haigh N.S."/>
            <person name="Sumby K.M."/>
            <person name="Gardner J."/>
            <person name="Groom S."/>
            <person name="Jiranek V."/>
        </authorList>
    </citation>
    <scope>NUCLEOTIDE SEQUENCE</scope>
    <source>
        <strain evidence="2">SGEP1_A5</strain>
    </source>
</reference>
<keyword evidence="3" id="KW-1185">Reference proteome</keyword>
<name>A0A976X568_9LACO</name>
<feature type="transmembrane region" description="Helical" evidence="1">
    <location>
        <begin position="131"/>
        <end position="156"/>
    </location>
</feature>
<feature type="transmembrane region" description="Helical" evidence="1">
    <location>
        <begin position="48"/>
        <end position="69"/>
    </location>
</feature>
<organism evidence="2 3">
    <name type="scientific">Nicoliella spurrieriana</name>
    <dbReference type="NCBI Taxonomy" id="2925830"/>
    <lineage>
        <taxon>Bacteria</taxon>
        <taxon>Bacillati</taxon>
        <taxon>Bacillota</taxon>
        <taxon>Bacilli</taxon>
        <taxon>Lactobacillales</taxon>
        <taxon>Lactobacillaceae</taxon>
        <taxon>Nicoliella</taxon>
    </lineage>
</organism>
<keyword evidence="1" id="KW-1133">Transmembrane helix</keyword>
<feature type="transmembrane region" description="Helical" evidence="1">
    <location>
        <begin position="105"/>
        <end position="125"/>
    </location>
</feature>
<proteinExistence type="predicted"/>
<evidence type="ECO:0000256" key="1">
    <source>
        <dbReference type="SAM" id="Phobius"/>
    </source>
</evidence>
<sequence length="257" mass="29291">MIKLLQIKPVLRNKNFIFFTILIPSFWLISLDMMLFHTGTHDYFGSKISYKYIIFATCCLTGIAGNSLVTFSKRINTSREYYLLQFKISHYSVWNWLTDSLLTQLILNLMISIILFIVGIFLHVTTFNWTILMLMLLINIVGIYLSLIGFALGILVDGKTLDASGFPIMILMAFLLIPFNHFTTGSFVDWITLAQKVFPGYYTYNILSHLSDTIAVNNGDVMAFFVSMVLTALPFLIILALKLPNNRNMMKTGDSDD</sequence>
<accession>A0A976X568</accession>
<dbReference type="EMBL" id="CP093360">
    <property type="protein sequence ID" value="UQS86222.1"/>
    <property type="molecule type" value="Genomic_DNA"/>
</dbReference>